<feature type="transmembrane region" description="Helical" evidence="8">
    <location>
        <begin position="123"/>
        <end position="141"/>
    </location>
</feature>
<evidence type="ECO:0000256" key="7">
    <source>
        <dbReference type="ARBA" id="ARBA00023136"/>
    </source>
</evidence>
<organism evidence="10 11">
    <name type="scientific">Brochothrix campestris FSL F6-1037</name>
    <dbReference type="NCBI Taxonomy" id="1265861"/>
    <lineage>
        <taxon>Bacteria</taxon>
        <taxon>Bacillati</taxon>
        <taxon>Bacillota</taxon>
        <taxon>Bacilli</taxon>
        <taxon>Bacillales</taxon>
        <taxon>Listeriaceae</taxon>
        <taxon>Brochothrix</taxon>
    </lineage>
</organism>
<keyword evidence="6 8" id="KW-1133">Transmembrane helix</keyword>
<feature type="transmembrane region" description="Helical" evidence="8">
    <location>
        <begin position="12"/>
        <end position="32"/>
    </location>
</feature>
<feature type="transmembrane region" description="Helical" evidence="8">
    <location>
        <begin position="153"/>
        <end position="173"/>
    </location>
</feature>
<gene>
    <name evidence="10" type="ORF">BCAMP_05766</name>
</gene>
<feature type="transmembrane region" description="Helical" evidence="8">
    <location>
        <begin position="82"/>
        <end position="103"/>
    </location>
</feature>
<comment type="caution">
    <text evidence="10">The sequence shown here is derived from an EMBL/GenBank/DDBJ whole genome shotgun (WGS) entry which is preliminary data.</text>
</comment>
<keyword evidence="5" id="KW-0029">Amino-acid transport</keyword>
<dbReference type="PANTHER" id="PTHR43495:SF2">
    <property type="entry name" value="D-SERINE_D-ALANINE_GLYCINE TRANSPORTER"/>
    <property type="match status" value="1"/>
</dbReference>
<evidence type="ECO:0000259" key="9">
    <source>
        <dbReference type="Pfam" id="PF00324"/>
    </source>
</evidence>
<evidence type="ECO:0000256" key="3">
    <source>
        <dbReference type="ARBA" id="ARBA00022475"/>
    </source>
</evidence>
<protein>
    <submittedName>
        <fullName evidence="10">D-serine D-alanine glycine transporter</fullName>
    </submittedName>
</protein>
<keyword evidence="2" id="KW-0813">Transport</keyword>
<accession>W7CTD5</accession>
<dbReference type="Proteomes" id="UP000019243">
    <property type="component" value="Unassembled WGS sequence"/>
</dbReference>
<feature type="transmembrane region" description="Helical" evidence="8">
    <location>
        <begin position="329"/>
        <end position="351"/>
    </location>
</feature>
<feature type="transmembrane region" description="Helical" evidence="8">
    <location>
        <begin position="242"/>
        <end position="260"/>
    </location>
</feature>
<evidence type="ECO:0000256" key="5">
    <source>
        <dbReference type="ARBA" id="ARBA00022970"/>
    </source>
</evidence>
<dbReference type="PANTHER" id="PTHR43495">
    <property type="entry name" value="GABA PERMEASE"/>
    <property type="match status" value="1"/>
</dbReference>
<dbReference type="FunFam" id="1.20.1740.10:FF:000001">
    <property type="entry name" value="Amino acid permease"/>
    <property type="match status" value="1"/>
</dbReference>
<reference evidence="10 11" key="1">
    <citation type="submission" date="2012-12" db="EMBL/GenBank/DDBJ databases">
        <title>Novel taxa of Listeriaceae from agricultural environments in the United States.</title>
        <authorList>
            <person name="den Bakker H.C."/>
            <person name="Allred A."/>
            <person name="Warchocki S."/>
            <person name="Wright E.M."/>
            <person name="Burrell A."/>
            <person name="Nightingale K.K."/>
            <person name="Kephart D."/>
            <person name="Wiedmann M."/>
        </authorList>
    </citation>
    <scope>NUCLEOTIDE SEQUENCE [LARGE SCALE GENOMIC DNA]</scope>
    <source>
        <strain evidence="10 11">FSL F6-1037</strain>
    </source>
</reference>
<evidence type="ECO:0000256" key="1">
    <source>
        <dbReference type="ARBA" id="ARBA00004651"/>
    </source>
</evidence>
<dbReference type="STRING" id="1265861.BCAMP_05766"/>
<evidence type="ECO:0000256" key="8">
    <source>
        <dbReference type="SAM" id="Phobius"/>
    </source>
</evidence>
<evidence type="ECO:0000313" key="11">
    <source>
        <dbReference type="Proteomes" id="UP000019243"/>
    </source>
</evidence>
<dbReference type="EMBL" id="AODH01000021">
    <property type="protein sequence ID" value="EUJ40172.1"/>
    <property type="molecule type" value="Genomic_DNA"/>
</dbReference>
<dbReference type="OrthoDB" id="9780162at2"/>
<evidence type="ECO:0000256" key="2">
    <source>
        <dbReference type="ARBA" id="ARBA00022448"/>
    </source>
</evidence>
<evidence type="ECO:0000256" key="4">
    <source>
        <dbReference type="ARBA" id="ARBA00022692"/>
    </source>
</evidence>
<name>W7CTD5_9LIST</name>
<dbReference type="RefSeq" id="WP_035314262.1">
    <property type="nucleotide sequence ID" value="NZ_AODH01000021.1"/>
</dbReference>
<feature type="transmembrane region" description="Helical" evidence="8">
    <location>
        <begin position="402"/>
        <end position="420"/>
    </location>
</feature>
<proteinExistence type="predicted"/>
<feature type="transmembrane region" description="Helical" evidence="8">
    <location>
        <begin position="357"/>
        <end position="382"/>
    </location>
</feature>
<dbReference type="GO" id="GO:0055085">
    <property type="term" value="P:transmembrane transport"/>
    <property type="evidence" value="ECO:0007669"/>
    <property type="project" value="InterPro"/>
</dbReference>
<dbReference type="PIRSF" id="PIRSF006060">
    <property type="entry name" value="AA_transporter"/>
    <property type="match status" value="1"/>
</dbReference>
<dbReference type="GO" id="GO:0005886">
    <property type="term" value="C:plasma membrane"/>
    <property type="evidence" value="ECO:0007669"/>
    <property type="project" value="UniProtKB-SubCell"/>
</dbReference>
<dbReference type="GO" id="GO:0006865">
    <property type="term" value="P:amino acid transport"/>
    <property type="evidence" value="ECO:0007669"/>
    <property type="project" value="UniProtKB-KW"/>
</dbReference>
<feature type="transmembrane region" description="Helical" evidence="8">
    <location>
        <begin position="272"/>
        <end position="297"/>
    </location>
</feature>
<feature type="transmembrane region" description="Helical" evidence="8">
    <location>
        <begin position="426"/>
        <end position="444"/>
    </location>
</feature>
<dbReference type="InterPro" id="IPR004841">
    <property type="entry name" value="AA-permease/SLC12A_dom"/>
</dbReference>
<dbReference type="Pfam" id="PF00324">
    <property type="entry name" value="AA_permease"/>
    <property type="match status" value="1"/>
</dbReference>
<keyword evidence="7 8" id="KW-0472">Membrane</keyword>
<evidence type="ECO:0000313" key="10">
    <source>
        <dbReference type="EMBL" id="EUJ40172.1"/>
    </source>
</evidence>
<dbReference type="Gene3D" id="1.20.1740.10">
    <property type="entry name" value="Amino acid/polyamine transporter I"/>
    <property type="match status" value="1"/>
</dbReference>
<evidence type="ECO:0000256" key="6">
    <source>
        <dbReference type="ARBA" id="ARBA00022989"/>
    </source>
</evidence>
<sequence>MSKETLQRSLTGRHIMLIAIGGAIGTGLFLGAGRSISLAGPSILLVYAIIGCLLFFLMRALGELLLSNTDFNSFADIARAYLGNWAGFFTGWTYWFCWVVTGMAEITAVAKYIGYWWPSIPQWLSALACALLLLMINLLTVKAFGEFEFWFAVIKVTTIVVLIVIGAVMIIMGTKTPSGHVSLTHIWSHGGFFPNGAKGFILAFQMAVFSFVGVELIGVTAGETKDPEKTLPKAINAIPIRILLFYIGTLIVIMSVTPWNKISAVDSPFVTLFAFVGIPAAATIINFVVISAAASSCNSGLFSTSRMLYGLGKQGDASPKFAQLNSKGVPALGLIFSAIILLFGVLLNYFLQADQVFTIVTSLATVLFVFVWAIITVSYILYQRRDQVLAAKQTFKMPFSKVMPWILIVFFIFVLAVLCLDVETRIAIYVAPIWFALLGLFYVLKQRHAHKQ</sequence>
<keyword evidence="3" id="KW-1003">Cell membrane</keyword>
<comment type="subcellular location">
    <subcellularLocation>
        <location evidence="1">Cell membrane</location>
        <topology evidence="1">Multi-pass membrane protein</topology>
    </subcellularLocation>
</comment>
<feature type="transmembrane region" description="Helical" evidence="8">
    <location>
        <begin position="200"/>
        <end position="221"/>
    </location>
</feature>
<feature type="domain" description="Amino acid permease/ SLC12A" evidence="9">
    <location>
        <begin position="14"/>
        <end position="445"/>
    </location>
</feature>
<feature type="transmembrane region" description="Helical" evidence="8">
    <location>
        <begin position="38"/>
        <end position="61"/>
    </location>
</feature>
<dbReference type="PATRIC" id="fig|1265861.3.peg.1141"/>
<keyword evidence="4 8" id="KW-0812">Transmembrane</keyword>
<keyword evidence="11" id="KW-1185">Reference proteome</keyword>
<dbReference type="AlphaFoldDB" id="W7CTD5"/>